<evidence type="ECO:0000256" key="1">
    <source>
        <dbReference type="SAM" id="MobiDB-lite"/>
    </source>
</evidence>
<protein>
    <submittedName>
        <fullName evidence="2">Uncharacterized protein</fullName>
    </submittedName>
</protein>
<keyword evidence="3" id="KW-1185">Reference proteome</keyword>
<feature type="compositionally biased region" description="Basic and acidic residues" evidence="1">
    <location>
        <begin position="88"/>
        <end position="98"/>
    </location>
</feature>
<dbReference type="RefSeq" id="WP_237817957.1">
    <property type="nucleotide sequence ID" value="NZ_JAKLTQ010000001.1"/>
</dbReference>
<reference evidence="2" key="1">
    <citation type="submission" date="2022-01" db="EMBL/GenBank/DDBJ databases">
        <authorList>
            <person name="Jo J.-H."/>
            <person name="Im W.-T."/>
        </authorList>
    </citation>
    <scope>NUCLEOTIDE SEQUENCE</scope>
    <source>
        <strain evidence="2">I2-34</strain>
    </source>
</reference>
<dbReference type="EMBL" id="JAKLTQ010000001">
    <property type="protein sequence ID" value="MCG2620875.1"/>
    <property type="molecule type" value="Genomic_DNA"/>
</dbReference>
<feature type="region of interest" description="Disordered" evidence="1">
    <location>
        <begin position="49"/>
        <end position="98"/>
    </location>
</feature>
<proteinExistence type="predicted"/>
<dbReference type="Proteomes" id="UP001165368">
    <property type="component" value="Unassembled WGS sequence"/>
</dbReference>
<accession>A0ABS9L2K6</accession>
<organism evidence="2 3">
    <name type="scientific">Arthrobacter hankyongi</name>
    <dbReference type="NCBI Taxonomy" id="2904801"/>
    <lineage>
        <taxon>Bacteria</taxon>
        <taxon>Bacillati</taxon>
        <taxon>Actinomycetota</taxon>
        <taxon>Actinomycetes</taxon>
        <taxon>Micrococcales</taxon>
        <taxon>Micrococcaceae</taxon>
        <taxon>Arthrobacter</taxon>
    </lineage>
</organism>
<evidence type="ECO:0000313" key="3">
    <source>
        <dbReference type="Proteomes" id="UP001165368"/>
    </source>
</evidence>
<sequence>MAILAIAFLLMGLGFVLACVLFNCVRSLANYQPGIRDRPVPRRIEELRIEESRARKSPAPSTGAKAKKQHRIDEHGQWDEDYTSALRPSDRPDYVEPSVHDRKVSSIIDRSPDGRRRAKVSHYQRPDGCVYTIRKDYHPLGYRIYCGRYTEDITDKWLKLKEERRLDRKNRP</sequence>
<evidence type="ECO:0000313" key="2">
    <source>
        <dbReference type="EMBL" id="MCG2620875.1"/>
    </source>
</evidence>
<gene>
    <name evidence="2" type="ORF">LVY72_02980</name>
</gene>
<name>A0ABS9L2K6_9MICC</name>
<comment type="caution">
    <text evidence="2">The sequence shown here is derived from an EMBL/GenBank/DDBJ whole genome shotgun (WGS) entry which is preliminary data.</text>
</comment>